<sequence length="167" mass="18424">MPRDQDGLPDGSPEEEGPFFQVRHGAPSDPLKLLWLRRLDPEQAAAHRLLVEAWDGGSPRRSGRLRVAVQMLDENDNAPTFGQRDYRAHLREDAPSGAAVCRVFATDPDLGVNGEVSCVLSRRQGDSSAATHFELGERSGLLRLRRPLDLELRANHLLAVEARDGDA</sequence>
<dbReference type="AlphaFoldDB" id="A0AAW1BAY9"/>
<evidence type="ECO:0000256" key="7">
    <source>
        <dbReference type="SAM" id="MobiDB-lite"/>
    </source>
</evidence>
<organism evidence="9 10">
    <name type="scientific">Crotalus adamanteus</name>
    <name type="common">Eastern diamondback rattlesnake</name>
    <dbReference type="NCBI Taxonomy" id="8729"/>
    <lineage>
        <taxon>Eukaryota</taxon>
        <taxon>Metazoa</taxon>
        <taxon>Chordata</taxon>
        <taxon>Craniata</taxon>
        <taxon>Vertebrata</taxon>
        <taxon>Euteleostomi</taxon>
        <taxon>Lepidosauria</taxon>
        <taxon>Squamata</taxon>
        <taxon>Bifurcata</taxon>
        <taxon>Unidentata</taxon>
        <taxon>Episquamata</taxon>
        <taxon>Toxicofera</taxon>
        <taxon>Serpentes</taxon>
        <taxon>Colubroidea</taxon>
        <taxon>Viperidae</taxon>
        <taxon>Crotalinae</taxon>
        <taxon>Crotalus</taxon>
    </lineage>
</organism>
<dbReference type="SMART" id="SM00112">
    <property type="entry name" value="CA"/>
    <property type="match status" value="2"/>
</dbReference>
<dbReference type="GO" id="GO:0005509">
    <property type="term" value="F:calcium ion binding"/>
    <property type="evidence" value="ECO:0007669"/>
    <property type="project" value="UniProtKB-UniRule"/>
</dbReference>
<evidence type="ECO:0000256" key="2">
    <source>
        <dbReference type="ARBA" id="ARBA00022692"/>
    </source>
</evidence>
<comment type="subcellular location">
    <subcellularLocation>
        <location evidence="1">Membrane</location>
        <topology evidence="1">Single-pass membrane protein</topology>
    </subcellularLocation>
</comment>
<comment type="caution">
    <text evidence="9">The sequence shown here is derived from an EMBL/GenBank/DDBJ whole genome shotgun (WGS) entry which is preliminary data.</text>
</comment>
<feature type="domain" description="Cadherin" evidence="8">
    <location>
        <begin position="82"/>
        <end position="164"/>
    </location>
</feature>
<keyword evidence="3" id="KW-1133">Transmembrane helix</keyword>
<dbReference type="SUPFAM" id="SSF49313">
    <property type="entry name" value="Cadherin-like"/>
    <property type="match status" value="2"/>
</dbReference>
<feature type="domain" description="Cadherin" evidence="8">
    <location>
        <begin position="8"/>
        <end position="81"/>
    </location>
</feature>
<dbReference type="InterPro" id="IPR050174">
    <property type="entry name" value="Protocadherin/Cadherin-CA"/>
</dbReference>
<feature type="region of interest" description="Disordered" evidence="7">
    <location>
        <begin position="1"/>
        <end position="25"/>
    </location>
</feature>
<accession>A0AAW1BAY9</accession>
<keyword evidence="6" id="KW-0106">Calcium</keyword>
<keyword evidence="5" id="KW-0325">Glycoprotein</keyword>
<keyword evidence="2" id="KW-0812">Transmembrane</keyword>
<dbReference type="Pfam" id="PF00028">
    <property type="entry name" value="Cadherin"/>
    <property type="match status" value="1"/>
</dbReference>
<evidence type="ECO:0000256" key="4">
    <source>
        <dbReference type="ARBA" id="ARBA00023136"/>
    </source>
</evidence>
<dbReference type="GO" id="GO:0005886">
    <property type="term" value="C:plasma membrane"/>
    <property type="evidence" value="ECO:0007669"/>
    <property type="project" value="TreeGrafter"/>
</dbReference>
<evidence type="ECO:0000256" key="3">
    <source>
        <dbReference type="ARBA" id="ARBA00022989"/>
    </source>
</evidence>
<protein>
    <submittedName>
        <fullName evidence="9">Protocadherin-23</fullName>
    </submittedName>
</protein>
<evidence type="ECO:0000313" key="9">
    <source>
        <dbReference type="EMBL" id="KAK9399112.1"/>
    </source>
</evidence>
<keyword evidence="4" id="KW-0472">Membrane</keyword>
<evidence type="ECO:0000256" key="6">
    <source>
        <dbReference type="PROSITE-ProRule" id="PRU00043"/>
    </source>
</evidence>
<proteinExistence type="predicted"/>
<evidence type="ECO:0000313" key="10">
    <source>
        <dbReference type="Proteomes" id="UP001474421"/>
    </source>
</evidence>
<evidence type="ECO:0000256" key="5">
    <source>
        <dbReference type="ARBA" id="ARBA00023180"/>
    </source>
</evidence>
<dbReference type="GO" id="GO:0007156">
    <property type="term" value="P:homophilic cell adhesion via plasma membrane adhesion molecules"/>
    <property type="evidence" value="ECO:0007669"/>
    <property type="project" value="InterPro"/>
</dbReference>
<dbReference type="Proteomes" id="UP001474421">
    <property type="component" value="Unassembled WGS sequence"/>
</dbReference>
<dbReference type="Gene3D" id="2.60.40.60">
    <property type="entry name" value="Cadherins"/>
    <property type="match status" value="2"/>
</dbReference>
<dbReference type="CDD" id="cd11304">
    <property type="entry name" value="Cadherin_repeat"/>
    <property type="match status" value="2"/>
</dbReference>
<evidence type="ECO:0000256" key="1">
    <source>
        <dbReference type="ARBA" id="ARBA00004167"/>
    </source>
</evidence>
<name>A0AAW1BAY9_CROAD</name>
<keyword evidence="10" id="KW-1185">Reference proteome</keyword>
<dbReference type="InterPro" id="IPR002126">
    <property type="entry name" value="Cadherin-like_dom"/>
</dbReference>
<reference evidence="9 10" key="1">
    <citation type="journal article" date="2024" name="Proc. Natl. Acad. Sci. U.S.A.">
        <title>The genetic regulatory architecture and epigenomic basis for age-related changes in rattlesnake venom.</title>
        <authorList>
            <person name="Hogan M.P."/>
            <person name="Holding M.L."/>
            <person name="Nystrom G.S."/>
            <person name="Colston T.J."/>
            <person name="Bartlett D.A."/>
            <person name="Mason A.J."/>
            <person name="Ellsworth S.A."/>
            <person name="Rautsaw R.M."/>
            <person name="Lawrence K.C."/>
            <person name="Strickland J.L."/>
            <person name="He B."/>
            <person name="Fraser P."/>
            <person name="Margres M.J."/>
            <person name="Gilbert D.M."/>
            <person name="Gibbs H.L."/>
            <person name="Parkinson C.L."/>
            <person name="Rokyta D.R."/>
        </authorList>
    </citation>
    <scope>NUCLEOTIDE SEQUENCE [LARGE SCALE GENOMIC DNA]</scope>
    <source>
        <strain evidence="9">DRR0105</strain>
    </source>
</reference>
<dbReference type="InterPro" id="IPR015919">
    <property type="entry name" value="Cadherin-like_sf"/>
</dbReference>
<dbReference type="PROSITE" id="PS50268">
    <property type="entry name" value="CADHERIN_2"/>
    <property type="match status" value="2"/>
</dbReference>
<dbReference type="PANTHER" id="PTHR24028:SF345">
    <property type="entry name" value="PROTOCADHERIN-16-LIKE"/>
    <property type="match status" value="1"/>
</dbReference>
<gene>
    <name evidence="9" type="ORF">NXF25_014081</name>
</gene>
<dbReference type="PRINTS" id="PR00205">
    <property type="entry name" value="CADHERIN"/>
</dbReference>
<evidence type="ECO:0000259" key="8">
    <source>
        <dbReference type="PROSITE" id="PS50268"/>
    </source>
</evidence>
<dbReference type="EMBL" id="JAOTOJ010000007">
    <property type="protein sequence ID" value="KAK9399112.1"/>
    <property type="molecule type" value="Genomic_DNA"/>
</dbReference>
<dbReference type="PANTHER" id="PTHR24028">
    <property type="entry name" value="CADHERIN-87A"/>
    <property type="match status" value="1"/>
</dbReference>